<accession>A0ABP1DEP0</accession>
<sequence>METGVTIAANLAGIALKPIIEEMKDWWPEHCLKEGDQLIFEVEEIVRTRGQYIPAAERKTLQTLINEARTAQLQLQHKSGKSLLLSPILYIRKAREFRQTSEYAHATARKSAIDSSLAFHLNGGMAEHIQITCGTEAHQTSSGNSTVMISNTNVQESGEAILTVSSDVLDGRSGPVTINNMNTAKNGSAVLELECPASGGGVSGKIIINNCNSAEGGSARVVVKGQPRLLRRIATLSFRRRHVSDDTTISDTVSETPQLCRKASMTESIISDSASFHTACEGNVDADSDSDEATLNGGDDGPQDITGNDLAGIDLHIFESNPAE</sequence>
<keyword evidence="3" id="KW-1185">Reference proteome</keyword>
<organism evidence="2 3">
    <name type="scientific">Somion occarium</name>
    <dbReference type="NCBI Taxonomy" id="3059160"/>
    <lineage>
        <taxon>Eukaryota</taxon>
        <taxon>Fungi</taxon>
        <taxon>Dikarya</taxon>
        <taxon>Basidiomycota</taxon>
        <taxon>Agaricomycotina</taxon>
        <taxon>Agaricomycetes</taxon>
        <taxon>Polyporales</taxon>
        <taxon>Cerrenaceae</taxon>
        <taxon>Somion</taxon>
    </lineage>
</organism>
<protein>
    <submittedName>
        <fullName evidence="2">Uncharacterized protein</fullName>
    </submittedName>
</protein>
<feature type="region of interest" description="Disordered" evidence="1">
    <location>
        <begin position="284"/>
        <end position="309"/>
    </location>
</feature>
<evidence type="ECO:0000313" key="3">
    <source>
        <dbReference type="Proteomes" id="UP001497453"/>
    </source>
</evidence>
<gene>
    <name evidence="2" type="ORF">GFSPODELE1_LOCUS5812</name>
</gene>
<dbReference type="Proteomes" id="UP001497453">
    <property type="component" value="Chromosome 4"/>
</dbReference>
<reference evidence="3" key="1">
    <citation type="submission" date="2024-04" db="EMBL/GenBank/DDBJ databases">
        <authorList>
            <person name="Shaw F."/>
            <person name="Minotto A."/>
        </authorList>
    </citation>
    <scope>NUCLEOTIDE SEQUENCE [LARGE SCALE GENOMIC DNA]</scope>
</reference>
<evidence type="ECO:0000313" key="2">
    <source>
        <dbReference type="EMBL" id="CAL1706307.1"/>
    </source>
</evidence>
<evidence type="ECO:0000256" key="1">
    <source>
        <dbReference type="SAM" id="MobiDB-lite"/>
    </source>
</evidence>
<name>A0ABP1DEP0_9APHY</name>
<proteinExistence type="predicted"/>
<dbReference type="EMBL" id="OZ037947">
    <property type="protein sequence ID" value="CAL1706307.1"/>
    <property type="molecule type" value="Genomic_DNA"/>
</dbReference>